<accession>A0A9W4SKN1</accession>
<dbReference type="GO" id="GO:0043153">
    <property type="term" value="P:entrainment of circadian clock by photoperiod"/>
    <property type="evidence" value="ECO:0007669"/>
    <property type="project" value="TreeGrafter"/>
</dbReference>
<organism evidence="9 10">
    <name type="scientific">Funneliformis geosporum</name>
    <dbReference type="NCBI Taxonomy" id="1117311"/>
    <lineage>
        <taxon>Eukaryota</taxon>
        <taxon>Fungi</taxon>
        <taxon>Fungi incertae sedis</taxon>
        <taxon>Mucoromycota</taxon>
        <taxon>Glomeromycotina</taxon>
        <taxon>Glomeromycetes</taxon>
        <taxon>Glomerales</taxon>
        <taxon>Glomeraceae</taxon>
        <taxon>Funneliformis</taxon>
    </lineage>
</organism>
<dbReference type="GO" id="GO:0071949">
    <property type="term" value="F:FAD binding"/>
    <property type="evidence" value="ECO:0007669"/>
    <property type="project" value="TreeGrafter"/>
</dbReference>
<dbReference type="Gene3D" id="1.25.40.80">
    <property type="match status" value="1"/>
</dbReference>
<dbReference type="AlphaFoldDB" id="A0A9W4SKN1"/>
<evidence type="ECO:0000256" key="3">
    <source>
        <dbReference type="ARBA" id="ARBA00022630"/>
    </source>
</evidence>
<dbReference type="GO" id="GO:0032922">
    <property type="term" value="P:circadian regulation of gene expression"/>
    <property type="evidence" value="ECO:0007669"/>
    <property type="project" value="TreeGrafter"/>
</dbReference>
<comment type="similarity">
    <text evidence="2">Belongs to the DNA photolyase class-1 family.</text>
</comment>
<dbReference type="Proteomes" id="UP001153678">
    <property type="component" value="Unassembled WGS sequence"/>
</dbReference>
<feature type="binding site" evidence="6">
    <location>
        <begin position="288"/>
        <end position="292"/>
    </location>
    <ligand>
        <name>FAD</name>
        <dbReference type="ChEBI" id="CHEBI:57692"/>
    </ligand>
</feature>
<dbReference type="GO" id="GO:0005634">
    <property type="term" value="C:nucleus"/>
    <property type="evidence" value="ECO:0007669"/>
    <property type="project" value="TreeGrafter"/>
</dbReference>
<comment type="caution">
    <text evidence="9">The sequence shown here is derived from an EMBL/GenBank/DDBJ whole genome shotgun (WGS) entry which is preliminary data.</text>
</comment>
<dbReference type="InterPro" id="IPR018394">
    <property type="entry name" value="DNA_photolyase_1_CS_C"/>
</dbReference>
<dbReference type="SUPFAM" id="SSF52425">
    <property type="entry name" value="Cryptochrome/photolyase, N-terminal domain"/>
    <property type="match status" value="1"/>
</dbReference>
<dbReference type="EMBL" id="CAMKVN010000695">
    <property type="protein sequence ID" value="CAI2170391.1"/>
    <property type="molecule type" value="Genomic_DNA"/>
</dbReference>
<dbReference type="PRINTS" id="PR00147">
    <property type="entry name" value="DNAPHOTLYASE"/>
</dbReference>
<dbReference type="Pfam" id="PF00875">
    <property type="entry name" value="DNA_photolyase"/>
    <property type="match status" value="1"/>
</dbReference>
<protein>
    <submittedName>
        <fullName evidence="9">4797_t:CDS:1</fullName>
    </submittedName>
</protein>
<dbReference type="OrthoDB" id="435881at2759"/>
<dbReference type="FunFam" id="1.10.579.10:FF:000003">
    <property type="entry name" value="Deoxyribodipyrimidine photo-lyase"/>
    <property type="match status" value="1"/>
</dbReference>
<feature type="binding site" evidence="6">
    <location>
        <position position="327"/>
    </location>
    <ligand>
        <name>FAD</name>
        <dbReference type="ChEBI" id="CHEBI:57692"/>
    </ligand>
</feature>
<dbReference type="GO" id="GO:0006950">
    <property type="term" value="P:response to stress"/>
    <property type="evidence" value="ECO:0007669"/>
    <property type="project" value="UniProtKB-ARBA"/>
</dbReference>
<evidence type="ECO:0000313" key="10">
    <source>
        <dbReference type="Proteomes" id="UP001153678"/>
    </source>
</evidence>
<dbReference type="PROSITE" id="PS00394">
    <property type="entry name" value="DNA_PHOTOLYASES_1_1"/>
    <property type="match status" value="1"/>
</dbReference>
<feature type="site" description="Electron transfer via tryptophanyl radical" evidence="7">
    <location>
        <position position="438"/>
    </location>
</feature>
<dbReference type="InterPro" id="IPR006050">
    <property type="entry name" value="DNA_photolyase_N"/>
</dbReference>
<evidence type="ECO:0000256" key="7">
    <source>
        <dbReference type="PIRSR" id="PIRSR602081-2"/>
    </source>
</evidence>
<sequence>MPLKRKIRTTLNPDNLIKKQKHDSNQSIDIPIKNCLMWFRTDLRIQDNIALHKASTMIFTKSEKSKYVFAIYLISPEEWRSHDVAPTKVDFLLRNLKELKESLNELNIPLIIESVDNASDVPGVVIDWCKRLRISHLFANIEYEVDEMKRDKQIFNLATFNSIKLEMLHSQCIVNPGLLKTKEEKPYRVYTPFKNSWFRYVESDLSILEPLPDLFPNSKSIRISYLETFSFKVPSSIPGFEISSELAKISRLNFPAGEQYCHSLLSQFILQKASKYSNARDILSQNGTSSLSPYLASGIISARQCVYKAFKANNNKISTGNSGIVKWIEEIIWREFYRQILAAFPHVCKNMPFKKHFKNIEWNNEEENFMRWCQGKTGYPIVDAGMRQLNGMGWMHNRARMIVAMFLVKDLLIDWRKGERYFMNHLIDGDFANNNGGWQWCASTGSDAQPYFRIFNPTTQSSKFDPTGEYIRKWVPELKHLDSKQIHNPFGVLKGSEFKKLGYPEPIVDHQKARIVALEKFKNFCVRLLPLNARERLVNSNALPSLFLKDVNVPYFDYFSFIKHVNLPELWLSIEEWFIHNNQYFSMDYGLQVEKQLKVYKELLKHVVDRSESLIYNINLEDCNYTSFSVPFLFDLSEVIPKGSHLEVLQCFTWWPGEIFEDFIKIFSQVDMLILHCKEDNEMLANFLNVSKGLKALRINSTIASIPLISNALNLKARSLEYLEVNAGGSISLEIFSECDNLECLIVTKDDDYFLQNIFDEIKNMRKLSLKDYRKINFKDTAKIISTTNFHLTSLCLLWEEESDPENFSLLVSTIIVHCPKLKNLEIIFNENSASKILSLLCSCDKLKNLYLRNTKDWNIDMWMQNLGQVIPKTLKSLKLQNSFTFTLKSLKKFLFECERNSINGLRFNIQDGGYWIEEEHINILNDSVEKGILDASSQTSWMDPREFMQQVLLVLDE</sequence>
<proteinExistence type="inferred from homology"/>
<dbReference type="InterPro" id="IPR032675">
    <property type="entry name" value="LRR_dom_sf"/>
</dbReference>
<feature type="site" description="Electron transfer via tryptophanyl radical" evidence="7">
    <location>
        <position position="415"/>
    </location>
</feature>
<dbReference type="SUPFAM" id="SSF48173">
    <property type="entry name" value="Cryptochrome/photolyase FAD-binding domain"/>
    <property type="match status" value="1"/>
</dbReference>
<feature type="binding site" evidence="6">
    <location>
        <begin position="428"/>
        <end position="430"/>
    </location>
    <ligand>
        <name>FAD</name>
        <dbReference type="ChEBI" id="CHEBI:57692"/>
    </ligand>
</feature>
<gene>
    <name evidence="9" type="ORF">FWILDA_LOCUS4558</name>
</gene>
<dbReference type="InterPro" id="IPR002081">
    <property type="entry name" value="Cryptochrome/DNA_photolyase_1"/>
</dbReference>
<evidence type="ECO:0000256" key="5">
    <source>
        <dbReference type="ARBA" id="ARBA00022991"/>
    </source>
</evidence>
<comment type="cofactor">
    <cofactor evidence="1">
        <name>(6R)-5,10-methylene-5,6,7,8-tetrahydrofolate</name>
        <dbReference type="ChEBI" id="CHEBI:15636"/>
    </cofactor>
</comment>
<feature type="site" description="Electron transfer via tryptophanyl radical" evidence="7">
    <location>
        <position position="362"/>
    </location>
</feature>
<feature type="binding site" evidence="6">
    <location>
        <begin position="330"/>
        <end position="337"/>
    </location>
    <ligand>
        <name>FAD</name>
        <dbReference type="ChEBI" id="CHEBI:57692"/>
    </ligand>
</feature>
<dbReference type="Gene3D" id="1.10.579.10">
    <property type="entry name" value="DNA Cyclobutane Dipyrimidine Photolyase, subunit A, domain 3"/>
    <property type="match status" value="1"/>
</dbReference>
<dbReference type="SUPFAM" id="SSF52047">
    <property type="entry name" value="RNI-like"/>
    <property type="match status" value="1"/>
</dbReference>
<name>A0A9W4SKN1_9GLOM</name>
<dbReference type="GO" id="GO:0003904">
    <property type="term" value="F:deoxyribodipyrimidine photo-lyase activity"/>
    <property type="evidence" value="ECO:0007669"/>
    <property type="project" value="TreeGrafter"/>
</dbReference>
<evidence type="ECO:0000313" key="9">
    <source>
        <dbReference type="EMBL" id="CAI2170391.1"/>
    </source>
</evidence>
<dbReference type="InterPro" id="IPR036155">
    <property type="entry name" value="Crypto/Photolyase_N_sf"/>
</dbReference>
<dbReference type="NCBIfam" id="NF007955">
    <property type="entry name" value="PRK10674.1"/>
    <property type="match status" value="1"/>
</dbReference>
<keyword evidence="5" id="KW-0157">Chromophore</keyword>
<keyword evidence="3 6" id="KW-0285">Flavoprotein</keyword>
<keyword evidence="4 6" id="KW-0274">FAD</keyword>
<evidence type="ECO:0000256" key="6">
    <source>
        <dbReference type="PIRSR" id="PIRSR602081-1"/>
    </source>
</evidence>
<dbReference type="Pfam" id="PF03441">
    <property type="entry name" value="FAD_binding_7"/>
    <property type="match status" value="1"/>
</dbReference>
<evidence type="ECO:0000256" key="4">
    <source>
        <dbReference type="ARBA" id="ARBA00022827"/>
    </source>
</evidence>
<dbReference type="Gene3D" id="3.80.10.10">
    <property type="entry name" value="Ribonuclease Inhibitor"/>
    <property type="match status" value="1"/>
</dbReference>
<dbReference type="GO" id="GO:0003677">
    <property type="term" value="F:DNA binding"/>
    <property type="evidence" value="ECO:0007669"/>
    <property type="project" value="TreeGrafter"/>
</dbReference>
<evidence type="ECO:0000259" key="8">
    <source>
        <dbReference type="PROSITE" id="PS51645"/>
    </source>
</evidence>
<feature type="binding site" evidence="6">
    <location>
        <position position="276"/>
    </location>
    <ligand>
        <name>FAD</name>
        <dbReference type="ChEBI" id="CHEBI:57692"/>
    </ligand>
</feature>
<feature type="domain" description="Photolyase/cryptochrome alpha/beta" evidence="8">
    <location>
        <begin position="33"/>
        <end position="173"/>
    </location>
</feature>
<comment type="cofactor">
    <cofactor evidence="6">
        <name>FAD</name>
        <dbReference type="ChEBI" id="CHEBI:57692"/>
    </cofactor>
    <text evidence="6">Binds 1 FAD per subunit.</text>
</comment>
<dbReference type="PROSITE" id="PS51645">
    <property type="entry name" value="PHR_CRY_ALPHA_BETA"/>
    <property type="match status" value="1"/>
</dbReference>
<dbReference type="InterPro" id="IPR005101">
    <property type="entry name" value="Cryptochr/Photolyase_FAD-bd"/>
</dbReference>
<dbReference type="GO" id="GO:0006139">
    <property type="term" value="P:nucleobase-containing compound metabolic process"/>
    <property type="evidence" value="ECO:0007669"/>
    <property type="project" value="UniProtKB-ARBA"/>
</dbReference>
<evidence type="ECO:0000256" key="1">
    <source>
        <dbReference type="ARBA" id="ARBA00001932"/>
    </source>
</evidence>
<dbReference type="PANTHER" id="PTHR11455:SF18">
    <property type="entry name" value="SI:CH1073-390K14.1"/>
    <property type="match status" value="1"/>
</dbReference>
<reference evidence="9" key="1">
    <citation type="submission" date="2022-08" db="EMBL/GenBank/DDBJ databases">
        <authorList>
            <person name="Kallberg Y."/>
            <person name="Tangrot J."/>
            <person name="Rosling A."/>
        </authorList>
    </citation>
    <scope>NUCLEOTIDE SEQUENCE</scope>
    <source>
        <strain evidence="9">Wild A</strain>
    </source>
</reference>
<dbReference type="PANTHER" id="PTHR11455">
    <property type="entry name" value="CRYPTOCHROME"/>
    <property type="match status" value="1"/>
</dbReference>
<dbReference type="GO" id="GO:0005737">
    <property type="term" value="C:cytoplasm"/>
    <property type="evidence" value="ECO:0007669"/>
    <property type="project" value="TreeGrafter"/>
</dbReference>
<dbReference type="InterPro" id="IPR036134">
    <property type="entry name" value="Crypto/Photolyase_FAD-like_sf"/>
</dbReference>
<dbReference type="Gene3D" id="3.40.50.620">
    <property type="entry name" value="HUPs"/>
    <property type="match status" value="1"/>
</dbReference>
<keyword evidence="10" id="KW-1185">Reference proteome</keyword>
<evidence type="ECO:0000256" key="2">
    <source>
        <dbReference type="ARBA" id="ARBA00005862"/>
    </source>
</evidence>
<dbReference type="InterPro" id="IPR014729">
    <property type="entry name" value="Rossmann-like_a/b/a_fold"/>
</dbReference>